<evidence type="ECO:0000313" key="1">
    <source>
        <dbReference type="EMBL" id="MBM6703229.1"/>
    </source>
</evidence>
<keyword evidence="2" id="KW-1185">Reference proteome</keyword>
<name>A0ABS2DPG6_9BURK</name>
<dbReference type="Pfam" id="PF06306">
    <property type="entry name" value="CgtA"/>
    <property type="match status" value="1"/>
</dbReference>
<proteinExistence type="predicted"/>
<dbReference type="CDD" id="cd00761">
    <property type="entry name" value="Glyco_tranf_GTA_type"/>
    <property type="match status" value="1"/>
</dbReference>
<reference evidence="1 2" key="1">
    <citation type="journal article" date="2021" name="Sci. Rep.">
        <title>The distribution of antibiotic resistance genes in chicken gut microbiota commensals.</title>
        <authorList>
            <person name="Juricova H."/>
            <person name="Matiasovicova J."/>
            <person name="Kubasova T."/>
            <person name="Cejkova D."/>
            <person name="Rychlik I."/>
        </authorList>
    </citation>
    <scope>NUCLEOTIDE SEQUENCE [LARGE SCALE GENOMIC DNA]</scope>
    <source>
        <strain evidence="1 2">An829</strain>
    </source>
</reference>
<protein>
    <recommendedName>
        <fullName evidence="3">Glycosyltransferase</fullName>
    </recommendedName>
</protein>
<evidence type="ECO:0008006" key="3">
    <source>
        <dbReference type="Google" id="ProtNLM"/>
    </source>
</evidence>
<dbReference type="Gene3D" id="3.90.550.10">
    <property type="entry name" value="Spore Coat Polysaccharide Biosynthesis Protein SpsA, Chain A"/>
    <property type="match status" value="1"/>
</dbReference>
<dbReference type="Proteomes" id="UP000715095">
    <property type="component" value="Unassembled WGS sequence"/>
</dbReference>
<organism evidence="1 2">
    <name type="scientific">Sutterella massiliensis</name>
    <dbReference type="NCBI Taxonomy" id="1816689"/>
    <lineage>
        <taxon>Bacteria</taxon>
        <taxon>Pseudomonadati</taxon>
        <taxon>Pseudomonadota</taxon>
        <taxon>Betaproteobacteria</taxon>
        <taxon>Burkholderiales</taxon>
        <taxon>Sutterellaceae</taxon>
        <taxon>Sutterella</taxon>
    </lineage>
</organism>
<gene>
    <name evidence="1" type="ORF">H6A60_01735</name>
</gene>
<dbReference type="InterPro" id="IPR010446">
    <property type="entry name" value="GalNAc_Trfase_b"/>
</dbReference>
<dbReference type="EMBL" id="JACJJC010000002">
    <property type="protein sequence ID" value="MBM6703229.1"/>
    <property type="molecule type" value="Genomic_DNA"/>
</dbReference>
<sequence>MFWQRSLARAGMVIPRFLLGSKNRTKIKYLAATIPPWERDLYKNNPRVDPWAFIRVHNEARTILQSLNSIKGIIHKGVIAFHGSTDGTEEIVYDFCKENKGFIPYRYPHEVVPCGDPRYEGNVPYENTLAAYYNATLDLIPKGEWFIKVDGDLLCFPDILEKSFHIPTSEKDCVIYSRLDLLFTENKLMAHVYKRPGDHWLIRKDDETRFENIKVIRDGKLYGYEILNKGKRRIICTECSWLHFPFEKQWRSSLNAVDRYNLGDFLKQLPDYEIDKSRFTVENLEAIYRQIIGVQK</sequence>
<dbReference type="SUPFAM" id="SSF53448">
    <property type="entry name" value="Nucleotide-diphospho-sugar transferases"/>
    <property type="match status" value="1"/>
</dbReference>
<comment type="caution">
    <text evidence="1">The sequence shown here is derived from an EMBL/GenBank/DDBJ whole genome shotgun (WGS) entry which is preliminary data.</text>
</comment>
<accession>A0ABS2DPG6</accession>
<dbReference type="InterPro" id="IPR029044">
    <property type="entry name" value="Nucleotide-diphossugar_trans"/>
</dbReference>
<dbReference type="RefSeq" id="WP_205101659.1">
    <property type="nucleotide sequence ID" value="NZ_JACJJC010000002.1"/>
</dbReference>
<evidence type="ECO:0000313" key="2">
    <source>
        <dbReference type="Proteomes" id="UP000715095"/>
    </source>
</evidence>